<dbReference type="EMBL" id="MU006333">
    <property type="protein sequence ID" value="KAF2846627.1"/>
    <property type="molecule type" value="Genomic_DNA"/>
</dbReference>
<name>A0A6A7AW93_9PLEO</name>
<reference evidence="4" key="1">
    <citation type="submission" date="2020-01" db="EMBL/GenBank/DDBJ databases">
        <authorList>
            <consortium name="DOE Joint Genome Institute"/>
            <person name="Haridas S."/>
            <person name="Albert R."/>
            <person name="Binder M."/>
            <person name="Bloem J."/>
            <person name="Labutti K."/>
            <person name="Salamov A."/>
            <person name="Andreopoulos B."/>
            <person name="Baker S.E."/>
            <person name="Barry K."/>
            <person name="Bills G."/>
            <person name="Bluhm B.H."/>
            <person name="Cannon C."/>
            <person name="Castanera R."/>
            <person name="Culley D.E."/>
            <person name="Daum C."/>
            <person name="Ezra D."/>
            <person name="Gonzalez J.B."/>
            <person name="Henrissat B."/>
            <person name="Kuo A."/>
            <person name="Liang C."/>
            <person name="Lipzen A."/>
            <person name="Lutzoni F."/>
            <person name="Magnuson J."/>
            <person name="Mondo S."/>
            <person name="Nolan M."/>
            <person name="Ohm R."/>
            <person name="Pangilinan J."/>
            <person name="Park H.-J."/>
            <person name="Ramirez L."/>
            <person name="Alfaro M."/>
            <person name="Sun H."/>
            <person name="Tritt A."/>
            <person name="Yoshinaga Y."/>
            <person name="Zwiers L.-H."/>
            <person name="Turgeon B.G."/>
            <person name="Goodwin S.B."/>
            <person name="Spatafora J.W."/>
            <person name="Crous P.W."/>
            <person name="Grigoriev I.V."/>
        </authorList>
    </citation>
    <scope>NUCLEOTIDE SEQUENCE</scope>
    <source>
        <strain evidence="4">IPT5</strain>
    </source>
</reference>
<evidence type="ECO:0000313" key="5">
    <source>
        <dbReference type="Proteomes" id="UP000799423"/>
    </source>
</evidence>
<dbReference type="PROSITE" id="PS00028">
    <property type="entry name" value="ZINC_FINGER_C2H2_1"/>
    <property type="match status" value="2"/>
</dbReference>
<dbReference type="AlphaFoldDB" id="A0A6A7AW93"/>
<organism evidence="4 5">
    <name type="scientific">Plenodomus tracheiphilus IPT5</name>
    <dbReference type="NCBI Taxonomy" id="1408161"/>
    <lineage>
        <taxon>Eukaryota</taxon>
        <taxon>Fungi</taxon>
        <taxon>Dikarya</taxon>
        <taxon>Ascomycota</taxon>
        <taxon>Pezizomycotina</taxon>
        <taxon>Dothideomycetes</taxon>
        <taxon>Pleosporomycetidae</taxon>
        <taxon>Pleosporales</taxon>
        <taxon>Pleosporineae</taxon>
        <taxon>Leptosphaeriaceae</taxon>
        <taxon>Plenodomus</taxon>
    </lineage>
</organism>
<evidence type="ECO:0000313" key="4">
    <source>
        <dbReference type="EMBL" id="KAF2846627.1"/>
    </source>
</evidence>
<keyword evidence="5" id="KW-1185">Reference proteome</keyword>
<dbReference type="PROSITE" id="PS50157">
    <property type="entry name" value="ZINC_FINGER_C2H2_2"/>
    <property type="match status" value="1"/>
</dbReference>
<dbReference type="Pfam" id="PF00096">
    <property type="entry name" value="zf-C2H2"/>
    <property type="match status" value="1"/>
</dbReference>
<keyword evidence="1" id="KW-0479">Metal-binding</keyword>
<dbReference type="OrthoDB" id="2687452at2759"/>
<dbReference type="GO" id="GO:0008270">
    <property type="term" value="F:zinc ion binding"/>
    <property type="evidence" value="ECO:0007669"/>
    <property type="project" value="UniProtKB-KW"/>
</dbReference>
<keyword evidence="1" id="KW-0862">Zinc</keyword>
<feature type="region of interest" description="Disordered" evidence="2">
    <location>
        <begin position="50"/>
        <end position="70"/>
    </location>
</feature>
<accession>A0A6A7AW93</accession>
<dbReference type="Proteomes" id="UP000799423">
    <property type="component" value="Unassembled WGS sequence"/>
</dbReference>
<protein>
    <recommendedName>
        <fullName evidence="3">C2H2-type domain-containing protein</fullName>
    </recommendedName>
</protein>
<evidence type="ECO:0000256" key="1">
    <source>
        <dbReference type="PROSITE-ProRule" id="PRU00042"/>
    </source>
</evidence>
<feature type="compositionally biased region" description="Polar residues" evidence="2">
    <location>
        <begin position="56"/>
        <end position="69"/>
    </location>
</feature>
<evidence type="ECO:0000256" key="2">
    <source>
        <dbReference type="SAM" id="MobiDB-lite"/>
    </source>
</evidence>
<feature type="domain" description="C2H2-type" evidence="3">
    <location>
        <begin position="246"/>
        <end position="274"/>
    </location>
</feature>
<keyword evidence="1" id="KW-0863">Zinc-finger</keyword>
<evidence type="ECO:0000259" key="3">
    <source>
        <dbReference type="PROSITE" id="PS50157"/>
    </source>
</evidence>
<dbReference type="InterPro" id="IPR013087">
    <property type="entry name" value="Znf_C2H2_type"/>
</dbReference>
<proteinExistence type="predicted"/>
<gene>
    <name evidence="4" type="ORF">T440DRAFT_541034</name>
</gene>
<sequence length="274" mass="30440">MSETFIEMTYTPQNRCHYELNDDLHDLDHGYDDSVSIYVASAVRDLATGPQPSVAHATTQQVHPHSGTSAGFHPAYHPSYDYFPYGDAGSSTANHQVDVYPDHSSAPNTFTGLSDDLAWFNDFEGFALPEMQARGHDNASHFAPEQSWENVDTMSFLDPAVGFDAPSFFDGQPIITTLSMVQPIMSALPLVQPPQALGLPQVGEAARVEFGTANNGHLFCPEGCPGTFGRPSEYRRHMKKHAPHDFRCPVIDCHRTFYRADKMLEHFNKGHKIN</sequence>
<dbReference type="SMART" id="SM00355">
    <property type="entry name" value="ZnF_C2H2"/>
    <property type="match status" value="2"/>
</dbReference>
<dbReference type="Gene3D" id="3.30.160.60">
    <property type="entry name" value="Classic Zinc Finger"/>
    <property type="match status" value="1"/>
</dbReference>